<name>A0ABD2PVJ4_9PLAT</name>
<dbReference type="Proteomes" id="UP001626550">
    <property type="component" value="Unassembled WGS sequence"/>
</dbReference>
<reference evidence="2 3" key="1">
    <citation type="submission" date="2024-11" db="EMBL/GenBank/DDBJ databases">
        <title>Adaptive evolution of stress response genes in parasites aligns with host niche diversity.</title>
        <authorList>
            <person name="Hahn C."/>
            <person name="Resl P."/>
        </authorList>
    </citation>
    <scope>NUCLEOTIDE SEQUENCE [LARGE SCALE GENOMIC DNA]</scope>
    <source>
        <strain evidence="2">EGGRZ-B1_66</strain>
        <tissue evidence="2">Body</tissue>
    </source>
</reference>
<gene>
    <name evidence="2" type="ORF">Ciccas_010325</name>
</gene>
<evidence type="ECO:0000313" key="3">
    <source>
        <dbReference type="Proteomes" id="UP001626550"/>
    </source>
</evidence>
<feature type="chain" id="PRO_5044828885" evidence="1">
    <location>
        <begin position="20"/>
        <end position="129"/>
    </location>
</feature>
<proteinExistence type="predicted"/>
<comment type="caution">
    <text evidence="2">The sequence shown here is derived from an EMBL/GenBank/DDBJ whole genome shotgun (WGS) entry which is preliminary data.</text>
</comment>
<evidence type="ECO:0000313" key="2">
    <source>
        <dbReference type="EMBL" id="KAL3311098.1"/>
    </source>
</evidence>
<accession>A0ABD2PVJ4</accession>
<organism evidence="2 3">
    <name type="scientific">Cichlidogyrus casuarinus</name>
    <dbReference type="NCBI Taxonomy" id="1844966"/>
    <lineage>
        <taxon>Eukaryota</taxon>
        <taxon>Metazoa</taxon>
        <taxon>Spiralia</taxon>
        <taxon>Lophotrochozoa</taxon>
        <taxon>Platyhelminthes</taxon>
        <taxon>Monogenea</taxon>
        <taxon>Monopisthocotylea</taxon>
        <taxon>Dactylogyridea</taxon>
        <taxon>Ancyrocephalidae</taxon>
        <taxon>Cichlidogyrus</taxon>
    </lineage>
</organism>
<evidence type="ECO:0000256" key="1">
    <source>
        <dbReference type="SAM" id="SignalP"/>
    </source>
</evidence>
<keyword evidence="3" id="KW-1185">Reference proteome</keyword>
<feature type="signal peptide" evidence="1">
    <location>
        <begin position="1"/>
        <end position="19"/>
    </location>
</feature>
<dbReference type="AlphaFoldDB" id="A0ABD2PVJ4"/>
<sequence length="129" mass="14981">MKVQSVLLVLAATLALSMAAVGFRRQVKDEFLKDSELLQKIVDIEKYKDIIMFNYEALSTKPNLNAKEEQLIQESDELEQMLFEDYRAYENMLKSNELTPTEIFSFAKTSIEERYPLIKRLSAKFSDNS</sequence>
<keyword evidence="1" id="KW-0732">Signal</keyword>
<protein>
    <submittedName>
        <fullName evidence="2">Uncharacterized protein</fullName>
    </submittedName>
</protein>
<dbReference type="EMBL" id="JBJKFK010002437">
    <property type="protein sequence ID" value="KAL3311098.1"/>
    <property type="molecule type" value="Genomic_DNA"/>
</dbReference>